<protein>
    <recommendedName>
        <fullName evidence="2">Cell wall elongation regulator TseB-like domain-containing protein</fullName>
    </recommendedName>
</protein>
<name>A0A167DLM9_9BACL</name>
<gene>
    <name evidence="3" type="ORF">PNBC_10740</name>
</gene>
<dbReference type="Proteomes" id="UP000077134">
    <property type="component" value="Unassembled WGS sequence"/>
</dbReference>
<dbReference type="RefSeq" id="WP_068657935.1">
    <property type="nucleotide sequence ID" value="NZ_CP017770.1"/>
</dbReference>
<evidence type="ECO:0000256" key="1">
    <source>
        <dbReference type="SAM" id="Phobius"/>
    </source>
</evidence>
<dbReference type="Pfam" id="PF17881">
    <property type="entry name" value="TseB"/>
    <property type="match status" value="1"/>
</dbReference>
<keyword evidence="4" id="KW-1185">Reference proteome</keyword>
<keyword evidence="1" id="KW-0472">Membrane</keyword>
<proteinExistence type="predicted"/>
<dbReference type="EMBL" id="LSFN01000014">
    <property type="protein sequence ID" value="OAB74534.1"/>
    <property type="molecule type" value="Genomic_DNA"/>
</dbReference>
<evidence type="ECO:0000313" key="4">
    <source>
        <dbReference type="Proteomes" id="UP000077134"/>
    </source>
</evidence>
<feature type="transmembrane region" description="Helical" evidence="1">
    <location>
        <begin position="7"/>
        <end position="27"/>
    </location>
</feature>
<dbReference type="OrthoDB" id="2678417at2"/>
<sequence>MKKNKKKLIWLIIVIIAVLLFGLYRYYIYIMQDQWRQEEIAIVAAKQHSELIKVTRTSKSVWNDVVWVIEGQNEEDQHMIVWVPFTSDQEVNVTSGAIKSELLEDGLSRSQMMSIIQRELPDTKDIQLELGLFNGRAVWQVFYKDQDHYNYRFYRFSDGQQIGEQFTLPNR</sequence>
<dbReference type="InterPro" id="IPR046350">
    <property type="entry name" value="Cystatin_sf"/>
</dbReference>
<comment type="caution">
    <text evidence="3">The sequence shown here is derived from an EMBL/GenBank/DDBJ whole genome shotgun (WGS) entry which is preliminary data.</text>
</comment>
<dbReference type="KEGG" id="pcx:LPB68_03220"/>
<evidence type="ECO:0000259" key="2">
    <source>
        <dbReference type="Pfam" id="PF17881"/>
    </source>
</evidence>
<accession>A0A167DLM9</accession>
<feature type="domain" description="Cell wall elongation regulator TseB-like" evidence="2">
    <location>
        <begin position="41"/>
        <end position="84"/>
    </location>
</feature>
<dbReference type="InterPro" id="IPR041401">
    <property type="entry name" value="TseB-like_dom"/>
</dbReference>
<organism evidence="3 4">
    <name type="scientific">Paenibacillus crassostreae</name>
    <dbReference type="NCBI Taxonomy" id="1763538"/>
    <lineage>
        <taxon>Bacteria</taxon>
        <taxon>Bacillati</taxon>
        <taxon>Bacillota</taxon>
        <taxon>Bacilli</taxon>
        <taxon>Bacillales</taxon>
        <taxon>Paenibacillaceae</taxon>
        <taxon>Paenibacillus</taxon>
    </lineage>
</organism>
<dbReference type="STRING" id="1763538.LPB68_03220"/>
<dbReference type="AlphaFoldDB" id="A0A167DLM9"/>
<reference evidence="3 4" key="1">
    <citation type="submission" date="2016-02" db="EMBL/GenBank/DDBJ databases">
        <title>Paenibacillus sp. LPB0068, isolated from Crassostrea gigas.</title>
        <authorList>
            <person name="Shin S.-K."/>
            <person name="Yi H."/>
        </authorList>
    </citation>
    <scope>NUCLEOTIDE SEQUENCE [LARGE SCALE GENOMIC DNA]</scope>
    <source>
        <strain evidence="3 4">LPB0068</strain>
    </source>
</reference>
<keyword evidence="1" id="KW-0812">Transmembrane</keyword>
<dbReference type="SUPFAM" id="SSF54403">
    <property type="entry name" value="Cystatin/monellin"/>
    <property type="match status" value="2"/>
</dbReference>
<evidence type="ECO:0000313" key="3">
    <source>
        <dbReference type="EMBL" id="OAB74534.1"/>
    </source>
</evidence>
<keyword evidence="1" id="KW-1133">Transmembrane helix</keyword>
<dbReference type="Gene3D" id="3.10.450.40">
    <property type="match status" value="2"/>
</dbReference>